<dbReference type="AlphaFoldDB" id="A0A6J6NA50"/>
<proteinExistence type="predicted"/>
<protein>
    <submittedName>
        <fullName evidence="1">Unannotated protein</fullName>
    </submittedName>
</protein>
<organism evidence="1">
    <name type="scientific">freshwater metagenome</name>
    <dbReference type="NCBI Taxonomy" id="449393"/>
    <lineage>
        <taxon>unclassified sequences</taxon>
        <taxon>metagenomes</taxon>
        <taxon>ecological metagenomes</taxon>
    </lineage>
</organism>
<accession>A0A6J6NA50</accession>
<evidence type="ECO:0000313" key="1">
    <source>
        <dbReference type="EMBL" id="CAB4681503.1"/>
    </source>
</evidence>
<gene>
    <name evidence="1" type="ORF">UFOPK2373_00286</name>
</gene>
<name>A0A6J6NA50_9ZZZZ</name>
<sequence length="55" mass="5777">MFAMSSATNKFPADTPMNTSAPTMASFRVPVLPVALVAPAIQPSDEFGSMSFLPT</sequence>
<dbReference type="EMBL" id="CAEZXL010000029">
    <property type="protein sequence ID" value="CAB4681503.1"/>
    <property type="molecule type" value="Genomic_DNA"/>
</dbReference>
<reference evidence="1" key="1">
    <citation type="submission" date="2020-05" db="EMBL/GenBank/DDBJ databases">
        <authorList>
            <person name="Chiriac C."/>
            <person name="Salcher M."/>
            <person name="Ghai R."/>
            <person name="Kavagutti S V."/>
        </authorList>
    </citation>
    <scope>NUCLEOTIDE SEQUENCE</scope>
</reference>